<feature type="compositionally biased region" description="Basic and acidic residues" evidence="1">
    <location>
        <begin position="1363"/>
        <end position="1375"/>
    </location>
</feature>
<dbReference type="PANTHER" id="PTHR21557:SF2">
    <property type="entry name" value="CORDON-BLEU PROTEIN-LIKE 1"/>
    <property type="match status" value="1"/>
</dbReference>
<feature type="region of interest" description="Disordered" evidence="1">
    <location>
        <begin position="521"/>
        <end position="602"/>
    </location>
</feature>
<feature type="compositionally biased region" description="Low complexity" evidence="1">
    <location>
        <begin position="1826"/>
        <end position="1840"/>
    </location>
</feature>
<organism evidence="2 3">
    <name type="scientific">Orchesella dallaii</name>
    <dbReference type="NCBI Taxonomy" id="48710"/>
    <lineage>
        <taxon>Eukaryota</taxon>
        <taxon>Metazoa</taxon>
        <taxon>Ecdysozoa</taxon>
        <taxon>Arthropoda</taxon>
        <taxon>Hexapoda</taxon>
        <taxon>Collembola</taxon>
        <taxon>Entomobryomorpha</taxon>
        <taxon>Entomobryoidea</taxon>
        <taxon>Orchesellidae</taxon>
        <taxon>Orchesellinae</taxon>
        <taxon>Orchesella</taxon>
    </lineage>
</organism>
<feature type="region of interest" description="Disordered" evidence="1">
    <location>
        <begin position="1112"/>
        <end position="1156"/>
    </location>
</feature>
<feature type="region of interest" description="Disordered" evidence="1">
    <location>
        <begin position="277"/>
        <end position="393"/>
    </location>
</feature>
<dbReference type="Proteomes" id="UP001642540">
    <property type="component" value="Unassembled WGS sequence"/>
</dbReference>
<proteinExistence type="predicted"/>
<feature type="compositionally biased region" description="Polar residues" evidence="1">
    <location>
        <begin position="1465"/>
        <end position="1475"/>
    </location>
</feature>
<reference evidence="2 3" key="1">
    <citation type="submission" date="2024-08" db="EMBL/GenBank/DDBJ databases">
        <authorList>
            <person name="Cucini C."/>
            <person name="Frati F."/>
        </authorList>
    </citation>
    <scope>NUCLEOTIDE SEQUENCE [LARGE SCALE GENOMIC DNA]</scope>
</reference>
<name>A0ABP1QSE9_9HEXA</name>
<feature type="compositionally biased region" description="Polar residues" evidence="1">
    <location>
        <begin position="1047"/>
        <end position="1061"/>
    </location>
</feature>
<dbReference type="PANTHER" id="PTHR21557">
    <property type="entry name" value="CORDON-BLEU"/>
    <property type="match status" value="1"/>
</dbReference>
<feature type="compositionally biased region" description="Low complexity" evidence="1">
    <location>
        <begin position="521"/>
        <end position="530"/>
    </location>
</feature>
<feature type="compositionally biased region" description="Basic and acidic residues" evidence="1">
    <location>
        <begin position="431"/>
        <end position="447"/>
    </location>
</feature>
<feature type="compositionally biased region" description="Polar residues" evidence="1">
    <location>
        <begin position="1123"/>
        <end position="1133"/>
    </location>
</feature>
<feature type="compositionally biased region" description="Low complexity" evidence="1">
    <location>
        <begin position="419"/>
        <end position="430"/>
    </location>
</feature>
<feature type="region of interest" description="Disordered" evidence="1">
    <location>
        <begin position="1465"/>
        <end position="1505"/>
    </location>
</feature>
<dbReference type="Gene3D" id="3.10.20.90">
    <property type="entry name" value="Phosphatidylinositol 3-kinase Catalytic Subunit, Chain A, domain 1"/>
    <property type="match status" value="1"/>
</dbReference>
<feature type="region of interest" description="Disordered" evidence="1">
    <location>
        <begin position="1552"/>
        <end position="1699"/>
    </location>
</feature>
<sequence length="1870" mass="203083">MLCLKKKKFWGSSSSYGPQNQTRTYGLDQGGSGATSEDINRCGKRDPSKARDMAPPPTSAPAVHPVVREVTEDTPPDLLEGTMDLKVILPSGTIVQSTVERKTPMMDLLIHITTANKINPAGHIVQVRNDRGIEMPYKPSTPIGALDTTTIEIVPKNRVNEYIIVKKPAKVANQPFETTFRLQVHLPRNQLYVMRISPKTQLEAILREVCQEKNLDISKYEIRHPVNLDQKLSLSISVGETGLQELTVVSKNSKINSSVSAADIIALQQSDENRGKGCLDGSFKHSRSSVGDSSVSSESTGSGRGISPCRSEDSRSISPLPLIRPKTLMHSRPSYVSTCSSTGNSSGLLKSHSLDSSALSPISHQPVVMQAPPRTKKRAAPQPPSTPGAKVNTSNCCTPSNSNVCSPITEQYPSCSTPVNSSSLVKSGSDSVERVPRKKEAPREPPKYHAPLSHHQSLPLNHMRHSSGSNIPATCQQDLRQDHNDSNHADRSNHSAIGKMSSIHSISSSMTNLTSVSSVSSTSLASSTGGSKKRRAPKPPALAAVHPPTQIDEETTATDGETSSRGESDCISQQTVGQDQVEEVAQRLEQSTTEPMPVARVPEKKKIEVLSVSPVSSLSSPSHSASESTSSSPIPPTSTEFISKSNSSVMRERSLNTNYNEGNGRGNPLTVEEYVESGSNIPNFSRSSSSPSSSNNNNAIAAASAPSPDSVRSRKLLSSSIAVDDAQSVVEDTSSCRPPSSNTQVDENQTDAMCHSSESEASYTDSGVPATETVTPSPVNLDDVIPDHEYHSGTHQEKFSSEDAEDVRNSSRRSSLRSDHSEEWMNILEAKMNKDEEAIEKMFEAVLPQTGEELNGFESPIRVGDVAKKETEPSSDEHGFLHENDHILEDETHDTRTKEIETTVELHRPPASIPSEIEHSQMDSHVSASAVPVRKISKSESFSHNSEYDEAKQRRKNFYSARSNALNGSSQSSGSATDLRQSLNMSSSEEEGELSPIHSLAKNATSINRASNKTANSVHQHNHVRDDRAVSMSDLSKENYAAESAGRNASTNPTKTNSSDQNTKIVQKAMSLQKLPGDALDEGVAMDTYRKQLEMQFEQWKEEFMKTHVKTDENDESMKVEPQFQQVEQTSDSEVSKSELGKTVTEPIANEKESPKLRVELPQVILTGGSFSETSTDSDSKPALRSEPVQDTPREENLLKNKESDPDVINTTVNKEETGEPEMKDTEEFQKVELRKKKESPPQVIYQYSGPPTIKMASWTERPRRAVSVKKDDDYIMGFGQQDPNAKSLNAARIHSFHGGPVIPMAQLQADNDSPLKNNRESSPTPSVHVKGWSAALNATNATPNSTGAVRNVLSAWKQKMEETEMEKNKPKEGPPAEIDMYGSENTEKVQPKLITSIKKSEIVTNAPSNIKTAPKVNESLNDKQVKPVVVQVSSAAKPEPKILEKSKTLGSSFRTEKPMVFTMSSMDSNSNTLPKTRPVTIHNPSDVVDHKPSPATSTVEITSGSSLQERKKFFQGVSPVQNGKEAPIPATNLKSNIAVIQKVFEKQRTTKMQQMGSQQSLYSEGTISPSSSLQRNDSIDSRKSNINNFQRKNSVESHSSDSSSVILRVSQNTSGKSSPQFSSTEMVQKLFGRPNSNSFNLDPSRRTPSPISSTTSTLSSSTSYERFTPSPTVVDGPNNSVRITTGGYKPPNIQSSAVTPSIRSVGNKAIITVNGNDGAKNTKNDKKVEKSPVANDIILEGGKISPKRPSVTSTYMTVIGQQQAANRVSVPAKSVPVATKKMSVESVDSQKNASNGIPPPPPPPSAGLNFPSLSSEKLKFTPAASNSRNSNPMTPTTPTSPNPRDEIFNAIKNGNFGLKKTKSSNILLK</sequence>
<feature type="compositionally biased region" description="Polar residues" evidence="1">
    <location>
        <begin position="1495"/>
        <end position="1505"/>
    </location>
</feature>
<feature type="compositionally biased region" description="Low complexity" evidence="1">
    <location>
        <begin position="1647"/>
        <end position="1664"/>
    </location>
</feature>
<feature type="region of interest" description="Disordered" evidence="1">
    <location>
        <begin position="614"/>
        <end position="711"/>
    </location>
</feature>
<evidence type="ECO:0000313" key="3">
    <source>
        <dbReference type="Proteomes" id="UP001642540"/>
    </source>
</evidence>
<feature type="compositionally biased region" description="Polar residues" evidence="1">
    <location>
        <begin position="960"/>
        <end position="987"/>
    </location>
</feature>
<feature type="compositionally biased region" description="Low complexity" evidence="1">
    <location>
        <begin position="288"/>
        <end position="301"/>
    </location>
</feature>
<feature type="region of interest" description="Disordered" evidence="1">
    <location>
        <begin position="1039"/>
        <end position="1061"/>
    </location>
</feature>
<protein>
    <recommendedName>
        <fullName evidence="4">WH2 domain-containing protein</fullName>
    </recommendedName>
</protein>
<feature type="region of interest" description="Disordered" evidence="1">
    <location>
        <begin position="725"/>
        <end position="820"/>
    </location>
</feature>
<feature type="compositionally biased region" description="Low complexity" evidence="1">
    <location>
        <begin position="677"/>
        <end position="710"/>
    </location>
</feature>
<keyword evidence="3" id="KW-1185">Reference proteome</keyword>
<feature type="compositionally biased region" description="Polar residues" evidence="1">
    <location>
        <begin position="334"/>
        <end position="363"/>
    </location>
</feature>
<feature type="compositionally biased region" description="Basic and acidic residues" evidence="1">
    <location>
        <begin position="38"/>
        <end position="52"/>
    </location>
</feature>
<feature type="compositionally biased region" description="Basic and acidic residues" evidence="1">
    <location>
        <begin position="1192"/>
        <end position="1205"/>
    </location>
</feature>
<feature type="compositionally biased region" description="Polar residues" evidence="1">
    <location>
        <begin position="11"/>
        <end position="24"/>
    </location>
</feature>
<feature type="compositionally biased region" description="Polar residues" evidence="1">
    <location>
        <begin position="644"/>
        <end position="661"/>
    </location>
</feature>
<evidence type="ECO:0000256" key="1">
    <source>
        <dbReference type="SAM" id="MobiDB-lite"/>
    </source>
</evidence>
<evidence type="ECO:0000313" key="2">
    <source>
        <dbReference type="EMBL" id="CAL8110451.1"/>
    </source>
</evidence>
<feature type="region of interest" description="Disordered" evidence="1">
    <location>
        <begin position="1363"/>
        <end position="1383"/>
    </location>
</feature>
<feature type="compositionally biased region" description="Polar residues" evidence="1">
    <location>
        <begin position="730"/>
        <end position="751"/>
    </location>
</feature>
<feature type="compositionally biased region" description="Polar residues" evidence="1">
    <location>
        <begin position="1787"/>
        <end position="1796"/>
    </location>
</feature>
<feature type="region of interest" description="Disordered" evidence="1">
    <location>
        <begin position="415"/>
        <end position="474"/>
    </location>
</feature>
<dbReference type="EMBL" id="CAXLJM020000045">
    <property type="protein sequence ID" value="CAL8110451.1"/>
    <property type="molecule type" value="Genomic_DNA"/>
</dbReference>
<feature type="compositionally biased region" description="Polar residues" evidence="1">
    <location>
        <begin position="1612"/>
        <end position="1627"/>
    </location>
</feature>
<feature type="compositionally biased region" description="Polar residues" evidence="1">
    <location>
        <begin position="569"/>
        <end position="578"/>
    </location>
</feature>
<feature type="compositionally biased region" description="Basic and acidic residues" evidence="1">
    <location>
        <begin position="785"/>
        <end position="809"/>
    </location>
</feature>
<evidence type="ECO:0008006" key="4">
    <source>
        <dbReference type="Google" id="ProtNLM"/>
    </source>
</evidence>
<gene>
    <name evidence="2" type="ORF">ODALV1_LOCUS14261</name>
</gene>
<feature type="compositionally biased region" description="Low complexity" evidence="1">
    <location>
        <begin position="1601"/>
        <end position="1611"/>
    </location>
</feature>
<feature type="region of interest" description="Disordered" evidence="1">
    <location>
        <begin position="11"/>
        <end position="62"/>
    </location>
</feature>
<feature type="region of interest" description="Disordered" evidence="1">
    <location>
        <begin position="911"/>
        <end position="996"/>
    </location>
</feature>
<feature type="region of interest" description="Disordered" evidence="1">
    <location>
        <begin position="1168"/>
        <end position="1228"/>
    </location>
</feature>
<feature type="compositionally biased region" description="Polar residues" evidence="1">
    <location>
        <begin position="1552"/>
        <end position="1577"/>
    </location>
</feature>
<feature type="compositionally biased region" description="Low complexity" evidence="1">
    <location>
        <begin position="614"/>
        <end position="643"/>
    </location>
</feature>
<dbReference type="InterPro" id="IPR039895">
    <property type="entry name" value="COBL-like"/>
</dbReference>
<feature type="region of interest" description="Disordered" evidence="1">
    <location>
        <begin position="1012"/>
        <end position="1031"/>
    </location>
</feature>
<comment type="caution">
    <text evidence="2">The sequence shown here is derived from an EMBL/GenBank/DDBJ whole genome shotgun (WGS) entry which is preliminary data.</text>
</comment>
<feature type="region of interest" description="Disordered" evidence="1">
    <location>
        <begin position="1782"/>
        <end position="1850"/>
    </location>
</feature>
<accession>A0ABP1QSE9</accession>
<feature type="compositionally biased region" description="Basic and acidic residues" evidence="1">
    <location>
        <begin position="1214"/>
        <end position="1228"/>
    </location>
</feature>